<keyword evidence="5" id="KW-0812">Transmembrane</keyword>
<evidence type="ECO:0000256" key="3">
    <source>
        <dbReference type="ARBA" id="ARBA00023237"/>
    </source>
</evidence>
<comment type="caution">
    <text evidence="7">The sequence shown here is derived from an EMBL/GenBank/DDBJ whole genome shotgun (WGS) entry which is preliminary data.</text>
</comment>
<dbReference type="PANTHER" id="PTHR30329">
    <property type="entry name" value="STATOR ELEMENT OF FLAGELLAR MOTOR COMPLEX"/>
    <property type="match status" value="1"/>
</dbReference>
<dbReference type="Pfam" id="PF00691">
    <property type="entry name" value="OmpA"/>
    <property type="match status" value="1"/>
</dbReference>
<dbReference type="InterPro" id="IPR036737">
    <property type="entry name" value="OmpA-like_sf"/>
</dbReference>
<dbReference type="Proteomes" id="UP000186391">
    <property type="component" value="Unassembled WGS sequence"/>
</dbReference>
<keyword evidence="3" id="KW-0998">Cell outer membrane</keyword>
<keyword evidence="2 4" id="KW-0472">Membrane</keyword>
<dbReference type="RefSeq" id="WP_062244924.1">
    <property type="nucleotide sequence ID" value="NZ_MRCA01000009.1"/>
</dbReference>
<reference evidence="7 8" key="1">
    <citation type="submission" date="2016-11" db="EMBL/GenBank/DDBJ databases">
        <title>Draft Genome Sequences of Nine Cyanobacterial Strains from Diverse Habitats.</title>
        <authorList>
            <person name="Zhu T."/>
            <person name="Hou S."/>
            <person name="Lu X."/>
            <person name="Hess W.R."/>
        </authorList>
    </citation>
    <scope>NUCLEOTIDE SEQUENCE [LARGE SCALE GENOMIC DNA]</scope>
    <source>
        <strain evidence="7 8">NIES-592</strain>
    </source>
</reference>
<protein>
    <recommendedName>
        <fullName evidence="6">OmpA-like domain-containing protein</fullName>
    </recommendedName>
</protein>
<dbReference type="EMBL" id="MRCA01000009">
    <property type="protein sequence ID" value="OKH12823.1"/>
    <property type="molecule type" value="Genomic_DNA"/>
</dbReference>
<sequence>MKQKENLFVIVLSMAVGLSSLVFISTWLFDQYLPSITTTKNYSKKETIKKLIVSGNDFSGYSTFRGQAFQKTLKELGLEDVRYQQELSFSKLAEHLNQGKVDIILTTLDQFLVNPTKGKIVGLIDTTVGADAVVLNTKKYPNLKSLIDLPQLIQQANTKGQQLSIAFAGDTPSEYLAMVLSSKFEAFKLSDFQLKKVADAGEAWKLLQDPNENVAIAIVWEPYVSQARQQGYTVVLSSKDAPGTIIDVIVASDRLVQSQPGVIEQFLSAYYREMDANIRDASRLQTEIAAVSNLSPREAVIAIRGIDFFTSLEAQKWLTDGTLNKKIRSTAAVLTLAGKRKELPLSSESLYKSELIAKAAQNTKNLIDEVRSDNPDLAKKLEGQEMASIPNLNQNQIGTAPNIGNLQLRGEVKFKTDSALLTNEARLTLDKLAQEIGDFNEQTVALRVIGHTSATGDPEANQKLSQQRAEEVVQYLRQRGLNHNIFAEGKGSKEALPGLPGEDRRNQRTEIRLVRVGN</sequence>
<dbReference type="InterPro" id="IPR006665">
    <property type="entry name" value="OmpA-like"/>
</dbReference>
<keyword evidence="8" id="KW-1185">Reference proteome</keyword>
<name>A0A1U7GWX2_9CYAN</name>
<comment type="subcellular location">
    <subcellularLocation>
        <location evidence="1">Cell outer membrane</location>
    </subcellularLocation>
</comment>
<dbReference type="Gene3D" id="3.30.1330.60">
    <property type="entry name" value="OmpA-like domain"/>
    <property type="match status" value="1"/>
</dbReference>
<dbReference type="Gene3D" id="3.40.190.10">
    <property type="entry name" value="Periplasmic binding protein-like II"/>
    <property type="match status" value="1"/>
</dbReference>
<evidence type="ECO:0000256" key="5">
    <source>
        <dbReference type="SAM" id="Phobius"/>
    </source>
</evidence>
<feature type="domain" description="OmpA-like" evidence="6">
    <location>
        <begin position="401"/>
        <end position="518"/>
    </location>
</feature>
<keyword evidence="5" id="KW-1133">Transmembrane helix</keyword>
<gene>
    <name evidence="7" type="ORF">NIES592_16515</name>
</gene>
<evidence type="ECO:0000259" key="6">
    <source>
        <dbReference type="PROSITE" id="PS51123"/>
    </source>
</evidence>
<dbReference type="PRINTS" id="PR01021">
    <property type="entry name" value="OMPADOMAIN"/>
</dbReference>
<evidence type="ECO:0000256" key="2">
    <source>
        <dbReference type="ARBA" id="ARBA00023136"/>
    </source>
</evidence>
<dbReference type="CDD" id="cd07185">
    <property type="entry name" value="OmpA_C-like"/>
    <property type="match status" value="1"/>
</dbReference>
<dbReference type="GO" id="GO:0009279">
    <property type="term" value="C:cell outer membrane"/>
    <property type="evidence" value="ECO:0007669"/>
    <property type="project" value="UniProtKB-SubCell"/>
</dbReference>
<dbReference type="PROSITE" id="PS51123">
    <property type="entry name" value="OMPA_2"/>
    <property type="match status" value="1"/>
</dbReference>
<evidence type="ECO:0000256" key="1">
    <source>
        <dbReference type="ARBA" id="ARBA00004442"/>
    </source>
</evidence>
<dbReference type="SUPFAM" id="SSF103088">
    <property type="entry name" value="OmpA-like"/>
    <property type="match status" value="1"/>
</dbReference>
<dbReference type="InterPro" id="IPR006664">
    <property type="entry name" value="OMP_bac"/>
</dbReference>
<evidence type="ECO:0000256" key="4">
    <source>
        <dbReference type="PROSITE-ProRule" id="PRU00473"/>
    </source>
</evidence>
<dbReference type="OrthoDB" id="524568at2"/>
<proteinExistence type="predicted"/>
<evidence type="ECO:0000313" key="7">
    <source>
        <dbReference type="EMBL" id="OKH12823.1"/>
    </source>
</evidence>
<accession>A0A1U7GWX2</accession>
<dbReference type="AlphaFoldDB" id="A0A1U7GWX2"/>
<evidence type="ECO:0000313" key="8">
    <source>
        <dbReference type="Proteomes" id="UP000186391"/>
    </source>
</evidence>
<dbReference type="PANTHER" id="PTHR30329:SF21">
    <property type="entry name" value="LIPOPROTEIN YIAD-RELATED"/>
    <property type="match status" value="1"/>
</dbReference>
<dbReference type="SUPFAM" id="SSF53850">
    <property type="entry name" value="Periplasmic binding protein-like II"/>
    <property type="match status" value="1"/>
</dbReference>
<dbReference type="InterPro" id="IPR050330">
    <property type="entry name" value="Bact_OuterMem_StrucFunc"/>
</dbReference>
<organism evidence="7 8">
    <name type="scientific">Fischerella major NIES-592</name>
    <dbReference type="NCBI Taxonomy" id="210994"/>
    <lineage>
        <taxon>Bacteria</taxon>
        <taxon>Bacillati</taxon>
        <taxon>Cyanobacteriota</taxon>
        <taxon>Cyanophyceae</taxon>
        <taxon>Nostocales</taxon>
        <taxon>Hapalosiphonaceae</taxon>
        <taxon>Fischerella</taxon>
    </lineage>
</organism>
<feature type="transmembrane region" description="Helical" evidence="5">
    <location>
        <begin position="7"/>
        <end position="29"/>
    </location>
</feature>